<dbReference type="InterPro" id="IPR050483">
    <property type="entry name" value="CoA-transferase_III_domain"/>
</dbReference>
<dbReference type="SUPFAM" id="SSF89796">
    <property type="entry name" value="CoA-transferase family III (CaiB/BaiF)"/>
    <property type="match status" value="1"/>
</dbReference>
<dbReference type="InterPro" id="IPR003673">
    <property type="entry name" value="CoA-Trfase_fam_III"/>
</dbReference>
<evidence type="ECO:0000256" key="1">
    <source>
        <dbReference type="ARBA" id="ARBA00022679"/>
    </source>
</evidence>
<evidence type="ECO:0000313" key="2">
    <source>
        <dbReference type="EMBL" id="SFV11621.1"/>
    </source>
</evidence>
<dbReference type="Proteomes" id="UP000199391">
    <property type="component" value="Unassembled WGS sequence"/>
</dbReference>
<dbReference type="STRING" id="1035707.SAMN05216552_103453"/>
<dbReference type="InterPro" id="IPR023606">
    <property type="entry name" value="CoA-Trfase_III_dom_1_sf"/>
</dbReference>
<dbReference type="OrthoDB" id="8523055at2"/>
<dbReference type="InterPro" id="IPR044855">
    <property type="entry name" value="CoA-Trfase_III_dom3_sf"/>
</dbReference>
<organism evidence="2 3">
    <name type="scientific">Pseudoduganella namucuonensis</name>
    <dbReference type="NCBI Taxonomy" id="1035707"/>
    <lineage>
        <taxon>Bacteria</taxon>
        <taxon>Pseudomonadati</taxon>
        <taxon>Pseudomonadota</taxon>
        <taxon>Betaproteobacteria</taxon>
        <taxon>Burkholderiales</taxon>
        <taxon>Oxalobacteraceae</taxon>
        <taxon>Telluria group</taxon>
        <taxon>Pseudoduganella</taxon>
    </lineage>
</organism>
<dbReference type="Gene3D" id="3.30.1540.10">
    <property type="entry name" value="formyl-coa transferase, domain 3"/>
    <property type="match status" value="1"/>
</dbReference>
<protein>
    <submittedName>
        <fullName evidence="2">Crotonobetainyl-CoA:carnitine CoA-transferase CaiB</fullName>
    </submittedName>
</protein>
<dbReference type="GO" id="GO:0008410">
    <property type="term" value="F:CoA-transferase activity"/>
    <property type="evidence" value="ECO:0007669"/>
    <property type="project" value="TreeGrafter"/>
</dbReference>
<dbReference type="EMBL" id="FPBO01000034">
    <property type="protein sequence ID" value="SFV11621.1"/>
    <property type="molecule type" value="Genomic_DNA"/>
</dbReference>
<keyword evidence="1 2" id="KW-0808">Transferase</keyword>
<dbReference type="PANTHER" id="PTHR48207">
    <property type="entry name" value="SUCCINATE--HYDROXYMETHYLGLUTARATE COA-TRANSFERASE"/>
    <property type="match status" value="1"/>
</dbReference>
<sequence length="417" mass="44368">MAADKETGAPRGAALAGVKVLDLSRVLAGPLAGQVLGDLGADVIKVERPEQGDDTRAWGPPYLKDEEGTDTDVAAYFLCANRNKRSVAIDIARPEGQALVRKLAMRADVVLENFKVGGLAQYGLDAASLMALNPRLVYCSITGFGQDGPYAARAGYDFLIQGMGGLMSVTGAPDGEPGGGPQKVGVALTDVMTGLYAAIAVQAALLERTRSGLGQHIDLALLDVQIAGLANQASNYLAGGVLPRRMGNSHPNIVPYQDFPTADGDMILAIGNDGQFARFCGVAGHPEWATDERFATNPRRVAHRAELIRMMRQATILRGTAEWIAALESAGVPCGPINRIDQVFDDPHVRARGMRIEVPHPEAGVAPLVASPMRLSASPVRYRMPPPALGEHTDQVLAEWLDMDADQLHQLYLNAAI</sequence>
<name>A0A1I7LPI7_9BURK</name>
<reference evidence="3" key="1">
    <citation type="submission" date="2016-10" db="EMBL/GenBank/DDBJ databases">
        <authorList>
            <person name="Varghese N."/>
            <person name="Submissions S."/>
        </authorList>
    </citation>
    <scope>NUCLEOTIDE SEQUENCE [LARGE SCALE GENOMIC DNA]</scope>
    <source>
        <strain evidence="3">CGMCC 1.11014</strain>
    </source>
</reference>
<dbReference type="RefSeq" id="WP_093558838.1">
    <property type="nucleotide sequence ID" value="NZ_FPBO01000034.1"/>
</dbReference>
<dbReference type="Pfam" id="PF02515">
    <property type="entry name" value="CoA_transf_3"/>
    <property type="match status" value="1"/>
</dbReference>
<dbReference type="PANTHER" id="PTHR48207:SF3">
    <property type="entry name" value="SUCCINATE--HYDROXYMETHYLGLUTARATE COA-TRANSFERASE"/>
    <property type="match status" value="1"/>
</dbReference>
<keyword evidence="3" id="KW-1185">Reference proteome</keyword>
<dbReference type="Gene3D" id="3.40.50.10540">
    <property type="entry name" value="Crotonobetainyl-coa:carnitine coa-transferase, domain 1"/>
    <property type="match status" value="1"/>
</dbReference>
<accession>A0A1I7LPI7</accession>
<evidence type="ECO:0000313" key="3">
    <source>
        <dbReference type="Proteomes" id="UP000199391"/>
    </source>
</evidence>
<dbReference type="AlphaFoldDB" id="A0A1I7LPI7"/>
<proteinExistence type="predicted"/>
<gene>
    <name evidence="2" type="ORF">SAMN05216552_103453</name>
</gene>